<protein>
    <submittedName>
        <fullName evidence="1">Uncharacterized protein</fullName>
    </submittedName>
</protein>
<comment type="caution">
    <text evidence="1">The sequence shown here is derived from an EMBL/GenBank/DDBJ whole genome shotgun (WGS) entry which is preliminary data.</text>
</comment>
<accession>A0ACC2RD93</accession>
<proteinExistence type="predicted"/>
<dbReference type="Proteomes" id="UP001231649">
    <property type="component" value="Chromosome 1"/>
</dbReference>
<reference evidence="1" key="1">
    <citation type="submission" date="2023-03" db="EMBL/GenBank/DDBJ databases">
        <title>Chromosome-level genomes of two armyworms, Mythimna separata and Mythimna loreyi, provide insights into the biosynthesis and reception of sex pheromones.</title>
        <authorList>
            <person name="Zhao H."/>
        </authorList>
    </citation>
    <scope>NUCLEOTIDE SEQUENCE</scope>
    <source>
        <strain evidence="1">BeijingLab</strain>
    </source>
</reference>
<sequence>MTEDLSGMLGVVLDAGSQNLKAGFAGEPSPRAMLPTTVARFRRGGLLDGIPIVYCGDEAIMKRGICKMTWPVQEGQIQDWDEMEKLWHHVFYKELWVPPETTKIMNCVHPLTPDADKERMAEIFFESFAVNALYIAKSPPLVLNAYGRTSGVVWEQGYSCCYAAPVFEGFPLKYATITSPITGKMLSTRLQNLMFKAGYSFTTPFELDLIDQIKKDICYISQDFNVELAETAGFESKARYNLPDGQHVLLGEERFLCPEVLFKPELEDLKCRNIIDLICHSIDLCDLDYRSIFYNNIVFSGGSSMIGGLVERVTCDMTKLLKKKLPNVRVKIDAMANRHNAAWTGGSILATLPNLKGFWLTKEEYEDTGSDRVKSKFF</sequence>
<evidence type="ECO:0000313" key="1">
    <source>
        <dbReference type="EMBL" id="KAJ8738056.1"/>
    </source>
</evidence>
<gene>
    <name evidence="1" type="ORF">PYW08_000651</name>
</gene>
<keyword evidence="2" id="KW-1185">Reference proteome</keyword>
<evidence type="ECO:0000313" key="2">
    <source>
        <dbReference type="Proteomes" id="UP001231649"/>
    </source>
</evidence>
<organism evidence="1 2">
    <name type="scientific">Mythimna loreyi</name>
    <dbReference type="NCBI Taxonomy" id="667449"/>
    <lineage>
        <taxon>Eukaryota</taxon>
        <taxon>Metazoa</taxon>
        <taxon>Ecdysozoa</taxon>
        <taxon>Arthropoda</taxon>
        <taxon>Hexapoda</taxon>
        <taxon>Insecta</taxon>
        <taxon>Pterygota</taxon>
        <taxon>Neoptera</taxon>
        <taxon>Endopterygota</taxon>
        <taxon>Lepidoptera</taxon>
        <taxon>Glossata</taxon>
        <taxon>Ditrysia</taxon>
        <taxon>Noctuoidea</taxon>
        <taxon>Noctuidae</taxon>
        <taxon>Noctuinae</taxon>
        <taxon>Hadenini</taxon>
        <taxon>Mythimna</taxon>
    </lineage>
</organism>
<dbReference type="EMBL" id="CM056777">
    <property type="protein sequence ID" value="KAJ8738056.1"/>
    <property type="molecule type" value="Genomic_DNA"/>
</dbReference>
<name>A0ACC2RD93_9NEOP</name>